<name>E9SBA7_RUMAL</name>
<organism evidence="1 2">
    <name type="scientific">Ruminococcus albus 8</name>
    <dbReference type="NCBI Taxonomy" id="246199"/>
    <lineage>
        <taxon>Bacteria</taxon>
        <taxon>Bacillati</taxon>
        <taxon>Bacillota</taxon>
        <taxon>Clostridia</taxon>
        <taxon>Eubacteriales</taxon>
        <taxon>Oscillospiraceae</taxon>
        <taxon>Ruminococcus</taxon>
    </lineage>
</organism>
<accession>E9SBA7</accession>
<dbReference type="Proteomes" id="UP000004259">
    <property type="component" value="Unassembled WGS sequence"/>
</dbReference>
<comment type="caution">
    <text evidence="1">The sequence shown here is derived from an EMBL/GenBank/DDBJ whole genome shotgun (WGS) entry which is preliminary data.</text>
</comment>
<dbReference type="AlphaFoldDB" id="E9SBA7"/>
<keyword evidence="2" id="KW-1185">Reference proteome</keyword>
<evidence type="ECO:0000313" key="1">
    <source>
        <dbReference type="EMBL" id="EGC03433.1"/>
    </source>
</evidence>
<gene>
    <name evidence="1" type="ORF">CUS_6580</name>
</gene>
<dbReference type="EMBL" id="ADKM02000066">
    <property type="protein sequence ID" value="EGC03433.1"/>
    <property type="molecule type" value="Genomic_DNA"/>
</dbReference>
<dbReference type="STRING" id="246199.CUS_6580"/>
<sequence>MSNSQIFDMVGARDRVGVSDCVGVTLAVLHCRDFVYHQIIRVSP</sequence>
<proteinExistence type="predicted"/>
<protein>
    <submittedName>
        <fullName evidence="1">Uncharacterized protein</fullName>
    </submittedName>
</protein>
<reference evidence="1 2" key="1">
    <citation type="submission" date="2011-02" db="EMBL/GenBank/DDBJ databases">
        <authorList>
            <person name="Nelson K.E."/>
            <person name="Sutton G."/>
            <person name="Torralba M."/>
            <person name="Durkin S."/>
            <person name="Harkins D."/>
            <person name="Montgomery R."/>
            <person name="Ziemer C."/>
            <person name="Klaassens E."/>
            <person name="Ocuiv P."/>
            <person name="Morrison M."/>
        </authorList>
    </citation>
    <scope>NUCLEOTIDE SEQUENCE [LARGE SCALE GENOMIC DNA]</scope>
    <source>
        <strain evidence="1 2">8</strain>
    </source>
</reference>
<evidence type="ECO:0000313" key="2">
    <source>
        <dbReference type="Proteomes" id="UP000004259"/>
    </source>
</evidence>